<gene>
    <name evidence="8" type="ORF">EMUCRT_0787</name>
</gene>
<dbReference type="Pfam" id="PF01899">
    <property type="entry name" value="MNHE"/>
    <property type="match status" value="1"/>
</dbReference>
<evidence type="ECO:0000256" key="7">
    <source>
        <dbReference type="SAM" id="Phobius"/>
    </source>
</evidence>
<evidence type="ECO:0000256" key="5">
    <source>
        <dbReference type="ARBA" id="ARBA00022989"/>
    </source>
</evidence>
<dbReference type="Proteomes" id="UP000033546">
    <property type="component" value="Unassembled WGS sequence"/>
</dbReference>
<proteinExistence type="inferred from homology"/>
<feature type="transmembrane region" description="Helical" evidence="7">
    <location>
        <begin position="12"/>
        <end position="34"/>
    </location>
</feature>
<evidence type="ECO:0000256" key="4">
    <source>
        <dbReference type="ARBA" id="ARBA00022692"/>
    </source>
</evidence>
<dbReference type="InterPro" id="IPR002758">
    <property type="entry name" value="Cation_antiport_E"/>
</dbReference>
<keyword evidence="3" id="KW-1003">Cell membrane</keyword>
<name>A0A0F3N5I7_9RICK</name>
<evidence type="ECO:0000313" key="8">
    <source>
        <dbReference type="EMBL" id="KJV63335.1"/>
    </source>
</evidence>
<dbReference type="PANTHER" id="PTHR34584:SF1">
    <property type="entry name" value="NA(+)_H(+) ANTIPORTER SUBUNIT E1"/>
    <property type="match status" value="1"/>
</dbReference>
<accession>A0A0F3N5I7</accession>
<comment type="subcellular location">
    <subcellularLocation>
        <location evidence="1">Cell membrane</location>
        <topology evidence="1">Multi-pass membrane protein</topology>
    </subcellularLocation>
</comment>
<dbReference type="GO" id="GO:0008324">
    <property type="term" value="F:monoatomic cation transmembrane transporter activity"/>
    <property type="evidence" value="ECO:0007669"/>
    <property type="project" value="InterPro"/>
</dbReference>
<dbReference type="GO" id="GO:0005886">
    <property type="term" value="C:plasma membrane"/>
    <property type="evidence" value="ECO:0007669"/>
    <property type="project" value="UniProtKB-SubCell"/>
</dbReference>
<dbReference type="PANTHER" id="PTHR34584">
    <property type="entry name" value="NA(+)/H(+) ANTIPORTER SUBUNIT E1"/>
    <property type="match status" value="1"/>
</dbReference>
<organism evidence="8 9">
    <name type="scientific">Ehrlichia cf. muris str. EmCRT</name>
    <dbReference type="NCBI Taxonomy" id="1359167"/>
    <lineage>
        <taxon>Bacteria</taxon>
        <taxon>Pseudomonadati</taxon>
        <taxon>Pseudomonadota</taxon>
        <taxon>Alphaproteobacteria</taxon>
        <taxon>Rickettsiales</taxon>
        <taxon>Anaplasmataceae</taxon>
        <taxon>Ehrlichia</taxon>
    </lineage>
</organism>
<evidence type="ECO:0000256" key="2">
    <source>
        <dbReference type="ARBA" id="ARBA00006228"/>
    </source>
</evidence>
<feature type="transmembrane region" description="Helical" evidence="7">
    <location>
        <begin position="59"/>
        <end position="77"/>
    </location>
</feature>
<evidence type="ECO:0000256" key="6">
    <source>
        <dbReference type="ARBA" id="ARBA00023136"/>
    </source>
</evidence>
<evidence type="ECO:0000256" key="1">
    <source>
        <dbReference type="ARBA" id="ARBA00004651"/>
    </source>
</evidence>
<sequence length="156" mass="17927">MFTFWFALSGYFDLFFITLGIVSCITTLVMTRMLKNVTPLNDHDIYYIKKQFFPCMLNFLRYFFWIIQQVILSNIYITKKVWNFRSKIDSAIFRVIQTKQTTDLGISIVVNSITLTPGTVSINAIESSSSYKIRVLAIDEDSMSGATDIDNKLASI</sequence>
<evidence type="ECO:0000313" key="9">
    <source>
        <dbReference type="Proteomes" id="UP000033546"/>
    </source>
</evidence>
<dbReference type="PATRIC" id="fig|1359167.3.peg.755"/>
<keyword evidence="5 7" id="KW-1133">Transmembrane helix</keyword>
<protein>
    <submittedName>
        <fullName evidence="8">Na+/H+ ion antiporter subunit</fullName>
    </submittedName>
</protein>
<comment type="similarity">
    <text evidence="2">Belongs to the CPA3 antiporters (TC 2.A.63) subunit E family.</text>
</comment>
<keyword evidence="6 7" id="KW-0472">Membrane</keyword>
<reference evidence="8 9" key="1">
    <citation type="submission" date="2015-02" db="EMBL/GenBank/DDBJ databases">
        <title>Genome Sequencing of Rickettsiales.</title>
        <authorList>
            <person name="Daugherty S.C."/>
            <person name="Su Q."/>
            <person name="Abolude K."/>
            <person name="Beier-Sexton M."/>
            <person name="Carlyon J.A."/>
            <person name="Carter R."/>
            <person name="Day N.P."/>
            <person name="Dumler S.J."/>
            <person name="Dyachenko V."/>
            <person name="Godinez A."/>
            <person name="Kurtti T.J."/>
            <person name="Lichay M."/>
            <person name="Mullins K.E."/>
            <person name="Ott S."/>
            <person name="Pappas-Brown V."/>
            <person name="Paris D.H."/>
            <person name="Patel P."/>
            <person name="Richards A.L."/>
            <person name="Sadzewicz L."/>
            <person name="Sears K."/>
            <person name="Seidman D."/>
            <person name="Sengamalay N."/>
            <person name="Stenos J."/>
            <person name="Tallon L.J."/>
            <person name="Vincent G."/>
            <person name="Fraser C.M."/>
            <person name="Munderloh U."/>
            <person name="Dunning-Hotopp J.C."/>
        </authorList>
    </citation>
    <scope>NUCLEOTIDE SEQUENCE [LARGE SCALE GENOMIC DNA]</scope>
    <source>
        <strain evidence="8 9">EmCRT</strain>
    </source>
</reference>
<dbReference type="AlphaFoldDB" id="A0A0F3N5I7"/>
<evidence type="ECO:0000256" key="3">
    <source>
        <dbReference type="ARBA" id="ARBA00022475"/>
    </source>
</evidence>
<keyword evidence="4 7" id="KW-0812">Transmembrane</keyword>
<comment type="caution">
    <text evidence="8">The sequence shown here is derived from an EMBL/GenBank/DDBJ whole genome shotgun (WGS) entry which is preliminary data.</text>
</comment>
<dbReference type="EMBL" id="LANU01000003">
    <property type="protein sequence ID" value="KJV63335.1"/>
    <property type="molecule type" value="Genomic_DNA"/>
</dbReference>